<dbReference type="Pfam" id="PF01363">
    <property type="entry name" value="FYVE"/>
    <property type="match status" value="1"/>
</dbReference>
<dbReference type="Gene3D" id="3.40.50.300">
    <property type="entry name" value="P-loop containing nucleotide triphosphate hydrolases"/>
    <property type="match status" value="1"/>
</dbReference>
<dbReference type="InterPro" id="IPR000306">
    <property type="entry name" value="Znf_FYVE"/>
</dbReference>
<dbReference type="FunFam" id="3.40.50.300:FF:000616">
    <property type="entry name" value="GPN-loop GTPase 3"/>
    <property type="match status" value="1"/>
</dbReference>
<dbReference type="InterPro" id="IPR027417">
    <property type="entry name" value="P-loop_NTPase"/>
</dbReference>
<feature type="compositionally biased region" description="Polar residues" evidence="12">
    <location>
        <begin position="230"/>
        <end position="259"/>
    </location>
</feature>
<dbReference type="InterPro" id="IPR013083">
    <property type="entry name" value="Znf_RING/FYVE/PHD"/>
</dbReference>
<dbReference type="SMART" id="SM00064">
    <property type="entry name" value="FYVE"/>
    <property type="match status" value="1"/>
</dbReference>
<evidence type="ECO:0000256" key="1">
    <source>
        <dbReference type="ARBA" id="ARBA00002411"/>
    </source>
</evidence>
<feature type="repeat" description="ANK" evidence="10">
    <location>
        <begin position="492"/>
        <end position="524"/>
    </location>
</feature>
<feature type="region of interest" description="Disordered" evidence="12">
    <location>
        <begin position="20"/>
        <end position="269"/>
    </location>
</feature>
<dbReference type="GO" id="GO:0008270">
    <property type="term" value="F:zinc ion binding"/>
    <property type="evidence" value="ECO:0007669"/>
    <property type="project" value="UniProtKB-KW"/>
</dbReference>
<evidence type="ECO:0000256" key="12">
    <source>
        <dbReference type="SAM" id="MobiDB-lite"/>
    </source>
</evidence>
<accession>G4YF64</accession>
<keyword evidence="15" id="KW-1185">Reference proteome</keyword>
<keyword evidence="8" id="KW-0862">Zinc</keyword>
<dbReference type="InterPro" id="IPR030228">
    <property type="entry name" value="Gpn3"/>
</dbReference>
<dbReference type="Proteomes" id="UP000002640">
    <property type="component" value="Unassembled WGS sequence"/>
</dbReference>
<protein>
    <recommendedName>
        <fullName evidence="3">GPN-loop GTPase 3</fullName>
    </recommendedName>
</protein>
<feature type="compositionally biased region" description="Basic and acidic residues" evidence="12">
    <location>
        <begin position="165"/>
        <end position="177"/>
    </location>
</feature>
<evidence type="ECO:0000313" key="14">
    <source>
        <dbReference type="EMBL" id="EGZ27968.1"/>
    </source>
</evidence>
<dbReference type="Gene3D" id="3.30.40.10">
    <property type="entry name" value="Zinc/RING finger domain, C3HC4 (zinc finger)"/>
    <property type="match status" value="1"/>
</dbReference>
<dbReference type="Gene3D" id="1.25.40.20">
    <property type="entry name" value="Ankyrin repeat-containing domain"/>
    <property type="match status" value="1"/>
</dbReference>
<dbReference type="STRING" id="1094619.G4YF64"/>
<feature type="compositionally biased region" description="Polar residues" evidence="12">
    <location>
        <begin position="307"/>
        <end position="325"/>
    </location>
</feature>
<dbReference type="OMA" id="MMRYRPS"/>
<dbReference type="KEGG" id="psoj:PHYSODRAFT_349019"/>
<proteinExistence type="inferred from homology"/>
<dbReference type="InterPro" id="IPR011011">
    <property type="entry name" value="Znf_FYVE_PHD"/>
</dbReference>
<evidence type="ECO:0000259" key="13">
    <source>
        <dbReference type="PROSITE" id="PS50178"/>
    </source>
</evidence>
<comment type="function">
    <text evidence="1">Small GTPase required for proper localization of RNA polymerase II (RNAPII). May act at an RNAP assembly step prior to nuclear import.</text>
</comment>
<dbReference type="GO" id="GO:0005525">
    <property type="term" value="F:GTP binding"/>
    <property type="evidence" value="ECO:0007669"/>
    <property type="project" value="UniProtKB-KW"/>
</dbReference>
<feature type="compositionally biased region" description="Polar residues" evidence="12">
    <location>
        <begin position="183"/>
        <end position="198"/>
    </location>
</feature>
<dbReference type="SMART" id="SM00248">
    <property type="entry name" value="ANK"/>
    <property type="match status" value="5"/>
</dbReference>
<reference evidence="14 15" key="1">
    <citation type="journal article" date="2006" name="Science">
        <title>Phytophthora genome sequences uncover evolutionary origins and mechanisms of pathogenesis.</title>
        <authorList>
            <person name="Tyler B.M."/>
            <person name="Tripathy S."/>
            <person name="Zhang X."/>
            <person name="Dehal P."/>
            <person name="Jiang R.H."/>
            <person name="Aerts A."/>
            <person name="Arredondo F.D."/>
            <person name="Baxter L."/>
            <person name="Bensasson D."/>
            <person name="Beynon J.L."/>
            <person name="Chapman J."/>
            <person name="Damasceno C.M."/>
            <person name="Dorrance A.E."/>
            <person name="Dou D."/>
            <person name="Dickerman A.W."/>
            <person name="Dubchak I.L."/>
            <person name="Garbelotto M."/>
            <person name="Gijzen M."/>
            <person name="Gordon S.G."/>
            <person name="Govers F."/>
            <person name="Grunwald N.J."/>
            <person name="Huang W."/>
            <person name="Ivors K.L."/>
            <person name="Jones R.W."/>
            <person name="Kamoun S."/>
            <person name="Krampis K."/>
            <person name="Lamour K.H."/>
            <person name="Lee M.K."/>
            <person name="McDonald W.H."/>
            <person name="Medina M."/>
            <person name="Meijer H.J."/>
            <person name="Nordberg E.K."/>
            <person name="Maclean D.J."/>
            <person name="Ospina-Giraldo M.D."/>
            <person name="Morris P.F."/>
            <person name="Phuntumart V."/>
            <person name="Putnam N.H."/>
            <person name="Rash S."/>
            <person name="Rose J.K."/>
            <person name="Sakihama Y."/>
            <person name="Salamov A.A."/>
            <person name="Savidor A."/>
            <person name="Scheuring C.F."/>
            <person name="Smith B.M."/>
            <person name="Sobral B.W."/>
            <person name="Terry A."/>
            <person name="Torto-Alalibo T.A."/>
            <person name="Win J."/>
            <person name="Xu Z."/>
            <person name="Zhang H."/>
            <person name="Grigoriev I.V."/>
            <person name="Rokhsar D.S."/>
            <person name="Boore J.L."/>
        </authorList>
    </citation>
    <scope>NUCLEOTIDE SEQUENCE [LARGE SCALE GENOMIC DNA]</scope>
    <source>
        <strain evidence="14 15">P6497</strain>
    </source>
</reference>
<keyword evidence="7" id="KW-0378">Hydrolase</keyword>
<dbReference type="AlphaFoldDB" id="G4YF64"/>
<comment type="similarity">
    <text evidence="2">Belongs to the GPN-loop GTPase family.</text>
</comment>
<dbReference type="CDD" id="cd17872">
    <property type="entry name" value="GPN3"/>
    <property type="match status" value="1"/>
</dbReference>
<feature type="compositionally biased region" description="Acidic residues" evidence="12">
    <location>
        <begin position="128"/>
        <end position="137"/>
    </location>
</feature>
<dbReference type="InterPro" id="IPR002110">
    <property type="entry name" value="Ankyrin_rpt"/>
</dbReference>
<dbReference type="GeneID" id="20649026"/>
<dbReference type="SUPFAM" id="SSF57903">
    <property type="entry name" value="FYVE/PHD zinc finger"/>
    <property type="match status" value="1"/>
</dbReference>
<keyword evidence="9" id="KW-0342">GTP-binding</keyword>
<dbReference type="SUPFAM" id="SSF48403">
    <property type="entry name" value="Ankyrin repeat"/>
    <property type="match status" value="1"/>
</dbReference>
<evidence type="ECO:0000256" key="6">
    <source>
        <dbReference type="ARBA" id="ARBA00022771"/>
    </source>
</evidence>
<evidence type="ECO:0000256" key="3">
    <source>
        <dbReference type="ARBA" id="ARBA00014587"/>
    </source>
</evidence>
<organism evidence="14 15">
    <name type="scientific">Phytophthora sojae (strain P6497)</name>
    <name type="common">Soybean stem and root rot agent</name>
    <name type="synonym">Phytophthora megasperma f. sp. glycines</name>
    <dbReference type="NCBI Taxonomy" id="1094619"/>
    <lineage>
        <taxon>Eukaryota</taxon>
        <taxon>Sar</taxon>
        <taxon>Stramenopiles</taxon>
        <taxon>Oomycota</taxon>
        <taxon>Peronosporomycetes</taxon>
        <taxon>Peronosporales</taxon>
        <taxon>Peronosporaceae</taxon>
        <taxon>Phytophthora</taxon>
    </lineage>
</organism>
<dbReference type="PROSITE" id="PS50178">
    <property type="entry name" value="ZF_FYVE"/>
    <property type="match status" value="1"/>
</dbReference>
<feature type="repeat" description="ANK" evidence="10">
    <location>
        <begin position="425"/>
        <end position="456"/>
    </location>
</feature>
<name>G4YF64_PHYSP</name>
<dbReference type="Pfam" id="PF12796">
    <property type="entry name" value="Ank_2"/>
    <property type="match status" value="1"/>
</dbReference>
<dbReference type="EMBL" id="JH159151">
    <property type="protein sequence ID" value="EGZ27968.1"/>
    <property type="molecule type" value="Genomic_DNA"/>
</dbReference>
<sequence length="955" mass="106489">MLDSRGSNELDLAYMPYHEGLMNHNAPPVRGSLSVRVPPPQHSQSMPTTSYYGDSDDDDDVSDDPAWMNAPRGSLQPALPANLMKKASSISVTDTQASSPVSPSTDELTYSGEEEDDQDKQRKHKKDDDDDDDDDDYFPPVPKMQSPPPSQPRRKNSPPTGGRRSHFEDKLSTDVKLRKSKSMAKNQAPGNPSDSNLVVNLGVPRNSRGNSEIGRLSVEKKPADLDSDSADSNPTSPVQNNSRPTTPATTAVGGSNNGYRDSMMRYRPSDLKPQDLTTAMMARDSLAPENFESTRSVDLYASSRSSNMDQYGSVRSSNAFDSSRSIDPLASGRSTDLMSGRGSVMHFGPRVTEEGLSDYLRAVKTGNLQLLRACLQDRNTDFTERDPVHGQSAMHIAVRFGQLHAVQLLCGKKTRGLLIDAVDNRQNTPLHLAAAKSRRITKYLLEHGADASRVNNRNQTPLAVHIITSKRDDPLIAEMLLQHKTDPNGPLGNSTLLHKAVDLKFFEIANRLVRHGARLDVKDAQGRMVFEKVERKVLRQLCAKISYPPVWVPNTERKDCMICQRTFSRLGVGVRRHHCRHCGRLICGRCSHVSVESEAFPTTFIGHIDRNPSDERSNLKRVCKTCSSVFDERAKEAKQGGGNRKWSDAFMDRVVGCSWDEIERKDSNNNLGGGAGWPSFPKRRSTKSSFIMRCCQMVMGPAGTGKSTYCNNMHEFCAASGRMTYVVNLDPAADNFDYPVAFDIRDLISVEDVMEELGYGPNGGLIYCMEYLVQNLDWLQDLLSEYSDEDYFIFDCPGQIELYSHLPVMKQLCDSLKDWGFNICCVYLIDSLFIVDPTKFISGVLCSLSAMVQMELPHINVLTKCDLVDEKEMSKYLDPSEGYLLENLANSTDPKWRPLSSAICNVINDFSMVAFVPMNINREESIETVLMHVDHAINYGDDLEPQEPKSQEVDE</sequence>
<evidence type="ECO:0000256" key="4">
    <source>
        <dbReference type="ARBA" id="ARBA00022723"/>
    </source>
</evidence>
<dbReference type="SUPFAM" id="SSF52540">
    <property type="entry name" value="P-loop containing nucleoside triphosphate hydrolases"/>
    <property type="match status" value="1"/>
</dbReference>
<dbReference type="Pfam" id="PF03029">
    <property type="entry name" value="ATP_bind_1"/>
    <property type="match status" value="1"/>
</dbReference>
<dbReference type="InterPro" id="IPR036770">
    <property type="entry name" value="Ankyrin_rpt-contain_sf"/>
</dbReference>
<dbReference type="InParanoid" id="G4YF64"/>
<dbReference type="RefSeq" id="XP_009515243.1">
    <property type="nucleotide sequence ID" value="XM_009516948.1"/>
</dbReference>
<feature type="domain" description="FYVE-type" evidence="13">
    <location>
        <begin position="554"/>
        <end position="631"/>
    </location>
</feature>
<evidence type="ECO:0000313" key="15">
    <source>
        <dbReference type="Proteomes" id="UP000002640"/>
    </source>
</evidence>
<feature type="compositionally biased region" description="Polar residues" evidence="12">
    <location>
        <begin position="88"/>
        <end position="108"/>
    </location>
</feature>
<keyword evidence="5" id="KW-0547">Nucleotide-binding</keyword>
<keyword evidence="10" id="KW-0040">ANK repeat</keyword>
<feature type="region of interest" description="Disordered" evidence="12">
    <location>
        <begin position="307"/>
        <end position="341"/>
    </location>
</feature>
<evidence type="ECO:0000256" key="8">
    <source>
        <dbReference type="ARBA" id="ARBA00022833"/>
    </source>
</evidence>
<dbReference type="GO" id="GO:0003924">
    <property type="term" value="F:GTPase activity"/>
    <property type="evidence" value="ECO:0007669"/>
    <property type="project" value="TreeGrafter"/>
</dbReference>
<feature type="compositionally biased region" description="Polar residues" evidence="12">
    <location>
        <begin position="42"/>
        <end position="52"/>
    </location>
</feature>
<evidence type="ECO:0000256" key="5">
    <source>
        <dbReference type="ARBA" id="ARBA00022741"/>
    </source>
</evidence>
<evidence type="ECO:0000256" key="10">
    <source>
        <dbReference type="PROSITE-ProRule" id="PRU00023"/>
    </source>
</evidence>
<keyword evidence="6 11" id="KW-0863">Zinc-finger</keyword>
<feature type="compositionally biased region" description="Acidic residues" evidence="12">
    <location>
        <begin position="54"/>
        <end position="63"/>
    </location>
</feature>
<evidence type="ECO:0000256" key="9">
    <source>
        <dbReference type="ARBA" id="ARBA00023134"/>
    </source>
</evidence>
<dbReference type="SMR" id="G4YF64"/>
<dbReference type="PANTHER" id="PTHR21231:SF7">
    <property type="entry name" value="GPN-LOOP GTPASE 3"/>
    <property type="match status" value="1"/>
</dbReference>
<dbReference type="PROSITE" id="PS50088">
    <property type="entry name" value="ANK_REPEAT"/>
    <property type="match status" value="2"/>
</dbReference>
<evidence type="ECO:0000256" key="11">
    <source>
        <dbReference type="PROSITE-ProRule" id="PRU00091"/>
    </source>
</evidence>
<dbReference type="PANTHER" id="PTHR21231">
    <property type="entry name" value="XPA-BINDING PROTEIN 1-RELATED"/>
    <property type="match status" value="1"/>
</dbReference>
<dbReference type="InterPro" id="IPR017455">
    <property type="entry name" value="Znf_FYVE-rel"/>
</dbReference>
<gene>
    <name evidence="14" type="ORF">PHYSODRAFT_349019</name>
</gene>
<evidence type="ECO:0000256" key="7">
    <source>
        <dbReference type="ARBA" id="ARBA00022801"/>
    </source>
</evidence>
<dbReference type="InterPro" id="IPR004130">
    <property type="entry name" value="Gpn"/>
</dbReference>
<keyword evidence="4" id="KW-0479">Metal-binding</keyword>
<evidence type="ECO:0000256" key="2">
    <source>
        <dbReference type="ARBA" id="ARBA00005290"/>
    </source>
</evidence>
<feature type="compositionally biased region" description="Pro residues" evidence="12">
    <location>
        <begin position="139"/>
        <end position="151"/>
    </location>
</feature>